<organism evidence="5 6">
    <name type="scientific">Paenibacillus chitinolyticus</name>
    <dbReference type="NCBI Taxonomy" id="79263"/>
    <lineage>
        <taxon>Bacteria</taxon>
        <taxon>Bacillati</taxon>
        <taxon>Bacillota</taxon>
        <taxon>Bacilli</taxon>
        <taxon>Bacillales</taxon>
        <taxon>Paenibacillaceae</taxon>
        <taxon>Paenibacillus</taxon>
    </lineage>
</organism>
<dbReference type="InterPro" id="IPR049704">
    <property type="entry name" value="Aminotrans_3_PPA_site"/>
</dbReference>
<evidence type="ECO:0000313" key="7">
    <source>
        <dbReference type="Proteomes" id="UP001527202"/>
    </source>
</evidence>
<dbReference type="InterPro" id="IPR015424">
    <property type="entry name" value="PyrdxlP-dep_Trfase"/>
</dbReference>
<keyword evidence="7" id="KW-1185">Reference proteome</keyword>
<keyword evidence="2 3" id="KW-0663">Pyridoxal phosphate</keyword>
<reference evidence="5 6" key="1">
    <citation type="submission" date="2018-01" db="EMBL/GenBank/DDBJ databases">
        <title>The whole genome sequencing and assembly of Paenibacillus chitinolyticus KCCM 41400 strain.</title>
        <authorList>
            <person name="Kim J.-Y."/>
            <person name="Park M.-K."/>
            <person name="Lee Y.-J."/>
            <person name="Yi H."/>
            <person name="Bahn Y.-S."/>
            <person name="Kim J.F."/>
            <person name="Lee D.-W."/>
        </authorList>
    </citation>
    <scope>NUCLEOTIDE SEQUENCE [LARGE SCALE GENOMIC DNA]</scope>
    <source>
        <strain evidence="5 6">KCCM 41400</strain>
    </source>
</reference>
<dbReference type="EMBL" id="CP026520">
    <property type="protein sequence ID" value="QAV19556.1"/>
    <property type="molecule type" value="Genomic_DNA"/>
</dbReference>
<dbReference type="InterPro" id="IPR015421">
    <property type="entry name" value="PyrdxlP-dep_Trfase_major"/>
</dbReference>
<dbReference type="GO" id="GO:0030170">
    <property type="term" value="F:pyridoxal phosphate binding"/>
    <property type="evidence" value="ECO:0007669"/>
    <property type="project" value="InterPro"/>
</dbReference>
<comment type="cofactor">
    <cofactor evidence="1">
        <name>pyridoxal 5'-phosphate</name>
        <dbReference type="ChEBI" id="CHEBI:597326"/>
    </cofactor>
</comment>
<sequence>MKQDMVENSEKLLAVLGTHIDSPVNPFRNERVMFSRGSGAYLFDYDGGNYIDLMNGKGSIILGHNDPHLNAALRSFLEQDREIVTGPSKPIVELAERIRKDSALPDAKVSFYATGTAACRAAVYAARDYSGKKIVLSSGYHGWDPMWRQQGALLEPNEDGVIEFYFIPELLERALTEHKDQVALVLFSPDYTYLSASTIERILGICRAHGVLVCCDDVKQGYRHRQGSSLEMVTAEKADMYVFSKGLSNGHRISCLVSTDEIMAETKEHTYTSYYQMLPILSSLETLKKMEAGKGYDLIRFYGHALTGNLKELFAQSALPIEVNGSSIFQLVFGDEKLEEAFYREAFNQGLILFEGDNQSLSLCMDKDVQVDMIRRFTNVTDVLSEQYKHLRGKEVTAEQTFRTAWNMIDGASDLLPYEKQLKLLDNLIGGG</sequence>
<dbReference type="Proteomes" id="UP000288943">
    <property type="component" value="Chromosome"/>
</dbReference>
<protein>
    <submittedName>
        <fullName evidence="4">Aminotransferase class III-fold pyridoxal phosphate-dependent enzyme</fullName>
    </submittedName>
    <submittedName>
        <fullName evidence="5">Neamine aminotransferase BtrB</fullName>
    </submittedName>
</protein>
<dbReference type="GeneID" id="95376799"/>
<dbReference type="InterPro" id="IPR015422">
    <property type="entry name" value="PyrdxlP-dep_Trfase_small"/>
</dbReference>
<dbReference type="RefSeq" id="WP_042226749.1">
    <property type="nucleotide sequence ID" value="NZ_CP026520.1"/>
</dbReference>
<dbReference type="SUPFAM" id="SSF53383">
    <property type="entry name" value="PLP-dependent transferases"/>
    <property type="match status" value="1"/>
</dbReference>
<name>A0A410WYL4_9BACL</name>
<dbReference type="InterPro" id="IPR005814">
    <property type="entry name" value="Aminotrans_3"/>
</dbReference>
<gene>
    <name evidence="4" type="ORF">M5X16_12260</name>
    <name evidence="5" type="ORF">PC41400_18565</name>
</gene>
<dbReference type="Proteomes" id="UP001527202">
    <property type="component" value="Unassembled WGS sequence"/>
</dbReference>
<dbReference type="GO" id="GO:0008483">
    <property type="term" value="F:transaminase activity"/>
    <property type="evidence" value="ECO:0007669"/>
    <property type="project" value="UniProtKB-KW"/>
</dbReference>
<keyword evidence="5" id="KW-0808">Transferase</keyword>
<evidence type="ECO:0000256" key="1">
    <source>
        <dbReference type="ARBA" id="ARBA00001933"/>
    </source>
</evidence>
<dbReference type="PROSITE" id="PS00600">
    <property type="entry name" value="AA_TRANSFER_CLASS_3"/>
    <property type="match status" value="1"/>
</dbReference>
<dbReference type="OrthoDB" id="9801052at2"/>
<dbReference type="PANTHER" id="PTHR43713">
    <property type="entry name" value="GLUTAMATE-1-SEMIALDEHYDE 2,1-AMINOMUTASE"/>
    <property type="match status" value="1"/>
</dbReference>
<dbReference type="Gene3D" id="3.90.1150.10">
    <property type="entry name" value="Aspartate Aminotransferase, domain 1"/>
    <property type="match status" value="1"/>
</dbReference>
<proteinExistence type="inferred from homology"/>
<dbReference type="Gene3D" id="3.40.640.10">
    <property type="entry name" value="Type I PLP-dependent aspartate aminotransferase-like (Major domain)"/>
    <property type="match status" value="1"/>
</dbReference>
<dbReference type="PANTHER" id="PTHR43713:SF3">
    <property type="entry name" value="GLUTAMATE-1-SEMIALDEHYDE 2,1-AMINOMUTASE 1, CHLOROPLASTIC-RELATED"/>
    <property type="match status" value="1"/>
</dbReference>
<evidence type="ECO:0000313" key="6">
    <source>
        <dbReference type="Proteomes" id="UP000288943"/>
    </source>
</evidence>
<keyword evidence="5" id="KW-0032">Aminotransferase</keyword>
<evidence type="ECO:0000313" key="5">
    <source>
        <dbReference type="EMBL" id="QAV19556.1"/>
    </source>
</evidence>
<dbReference type="KEGG" id="pchi:PC41400_18565"/>
<evidence type="ECO:0000313" key="4">
    <source>
        <dbReference type="EMBL" id="MCY9596546.1"/>
    </source>
</evidence>
<evidence type="ECO:0000256" key="3">
    <source>
        <dbReference type="RuleBase" id="RU003560"/>
    </source>
</evidence>
<comment type="similarity">
    <text evidence="3">Belongs to the class-III pyridoxal-phosphate-dependent aminotransferase family.</text>
</comment>
<dbReference type="AlphaFoldDB" id="A0A410WYL4"/>
<dbReference type="Pfam" id="PF00202">
    <property type="entry name" value="Aminotran_3"/>
    <property type="match status" value="2"/>
</dbReference>
<reference evidence="4 7" key="2">
    <citation type="submission" date="2022-05" db="EMBL/GenBank/DDBJ databases">
        <title>Genome Sequencing of Bee-Associated Microbes.</title>
        <authorList>
            <person name="Dunlap C."/>
        </authorList>
    </citation>
    <scope>NUCLEOTIDE SEQUENCE [LARGE SCALE GENOMIC DNA]</scope>
    <source>
        <strain evidence="4 7">NRRL B-23120</strain>
    </source>
</reference>
<accession>A0A410WYL4</accession>
<evidence type="ECO:0000256" key="2">
    <source>
        <dbReference type="ARBA" id="ARBA00022898"/>
    </source>
</evidence>
<dbReference type="EMBL" id="JAMDMJ010000013">
    <property type="protein sequence ID" value="MCY9596546.1"/>
    <property type="molecule type" value="Genomic_DNA"/>
</dbReference>